<proteinExistence type="predicted"/>
<dbReference type="Proteomes" id="UP000001411">
    <property type="component" value="Chromosome"/>
</dbReference>
<dbReference type="InterPro" id="IPR050583">
    <property type="entry name" value="Mycobacterial_A85_antigen"/>
</dbReference>
<dbReference type="KEGG" id="sep:SE_0226"/>
<dbReference type="eggNOG" id="COG0627">
    <property type="taxonomic scope" value="Bacteria"/>
</dbReference>
<dbReference type="EMBL" id="AE015929">
    <property type="protein sequence ID" value="AAO03823.1"/>
    <property type="molecule type" value="Genomic_DNA"/>
</dbReference>
<evidence type="ECO:0000313" key="2">
    <source>
        <dbReference type="Proteomes" id="UP000001411"/>
    </source>
</evidence>
<dbReference type="RefSeq" id="WP_002437771.1">
    <property type="nucleotide sequence ID" value="NC_004461.1"/>
</dbReference>
<dbReference type="PATRIC" id="fig|176280.10.peg.205"/>
<dbReference type="OrthoDB" id="9803578at2"/>
<dbReference type="Gene3D" id="3.40.50.1820">
    <property type="entry name" value="alpha/beta hydrolase"/>
    <property type="match status" value="1"/>
</dbReference>
<dbReference type="GO" id="GO:0016747">
    <property type="term" value="F:acyltransferase activity, transferring groups other than amino-acyl groups"/>
    <property type="evidence" value="ECO:0007669"/>
    <property type="project" value="TreeGrafter"/>
</dbReference>
<evidence type="ECO:0000313" key="1">
    <source>
        <dbReference type="EMBL" id="AAO03823.1"/>
    </source>
</evidence>
<dbReference type="Pfam" id="PF00756">
    <property type="entry name" value="Esterase"/>
    <property type="match status" value="1"/>
</dbReference>
<dbReference type="PANTHER" id="PTHR48098">
    <property type="entry name" value="ENTEROCHELIN ESTERASE-RELATED"/>
    <property type="match status" value="1"/>
</dbReference>
<dbReference type="PANTHER" id="PTHR48098:SF1">
    <property type="entry name" value="DIACYLGLYCEROL ACYLTRANSFERASE_MYCOLYLTRANSFERASE AG85A"/>
    <property type="match status" value="1"/>
</dbReference>
<name>A0A0H2VH32_STAES</name>
<sequence length="255" mass="29176">MAHITLNYLSKTLGMHQTINVILPEDKSYFDTNENAKPLKTMLLLHGLSSDTSSYMRYTSIERYANTHQLAVVMPNADHSFYSNMAYGHSYYDYILEVYDYVHQILPLSKKREDNFIAGHSMGGYGAIKFALTQSYRFSKAAMLSAPYDVSMIGQYQWYDFTPEAIVGNTQHVAGTSFDPYYLVEQAIDNGQALPQLYITCGTEDELYQGNIDFVNYLDEKGIPYQFKKAPGNHDYAFWDKAIEDVIDRFTSSHI</sequence>
<dbReference type="AlphaFoldDB" id="A0A0H2VH32"/>
<reference evidence="1 2" key="1">
    <citation type="journal article" date="2003" name="Mol. Microbiol.">
        <title>Genome-based analysis of virulence genes in a non-biofilm-forming Staphylococcus epidermidis strain (ATCC 12228).</title>
        <authorList>
            <person name="Zhang Y.Q."/>
            <person name="Ren S.X."/>
            <person name="Li H.L."/>
            <person name="Wang Y.X."/>
            <person name="Fu G."/>
            <person name="Yang J."/>
            <person name="Qin Z.Q."/>
            <person name="Miao Y.G."/>
            <person name="Wang W.Y."/>
            <person name="Chen R.S."/>
            <person name="Shen Y."/>
            <person name="Chen Z."/>
            <person name="Yuan Z.H."/>
            <person name="Zhao G.P."/>
            <person name="Qu D."/>
            <person name="Danchin A."/>
            <person name="Wen Y.M."/>
        </authorList>
    </citation>
    <scope>NUCLEOTIDE SEQUENCE [LARGE SCALE GENOMIC DNA]</scope>
    <source>
        <strain evidence="2">ATCC 12228 / FDA PCI 1200</strain>
    </source>
</reference>
<dbReference type="HOGENOM" id="CLU_037618_3_0_9"/>
<dbReference type="SUPFAM" id="SSF53474">
    <property type="entry name" value="alpha/beta-Hydrolases"/>
    <property type="match status" value="1"/>
</dbReference>
<gene>
    <name evidence="1" type="ordered locus">SE_0226</name>
</gene>
<dbReference type="InterPro" id="IPR029058">
    <property type="entry name" value="AB_hydrolase_fold"/>
</dbReference>
<dbReference type="InterPro" id="IPR000801">
    <property type="entry name" value="Esterase-like"/>
</dbReference>
<protein>
    <submittedName>
        <fullName evidence="1">Tributyrin esterase</fullName>
    </submittedName>
</protein>
<organism evidence="1 2">
    <name type="scientific">Staphylococcus epidermidis (strain ATCC 12228 / FDA PCI 1200)</name>
    <dbReference type="NCBI Taxonomy" id="176280"/>
    <lineage>
        <taxon>Bacteria</taxon>
        <taxon>Bacillati</taxon>
        <taxon>Bacillota</taxon>
        <taxon>Bacilli</taxon>
        <taxon>Bacillales</taxon>
        <taxon>Staphylococcaceae</taxon>
        <taxon>Staphylococcus</taxon>
    </lineage>
</organism>
<accession>A0A0H2VH32</accession>